<reference evidence="2" key="1">
    <citation type="submission" date="2023-03" db="EMBL/GenBank/DDBJ databases">
        <title>Selenobaculum gbiensis gen. nov. sp. nov., a new bacterium isolated from the gut microbiota of IBD patient.</title>
        <authorList>
            <person name="Yeo S."/>
            <person name="Park H."/>
            <person name="Huh C.S."/>
        </authorList>
    </citation>
    <scope>NUCLEOTIDE SEQUENCE</scope>
    <source>
        <strain evidence="2">ICN-92133</strain>
    </source>
</reference>
<dbReference type="PROSITE" id="PS00195">
    <property type="entry name" value="GLUTAREDOXIN_1"/>
    <property type="match status" value="1"/>
</dbReference>
<dbReference type="InterPro" id="IPR051548">
    <property type="entry name" value="Grx-like_ET"/>
</dbReference>
<evidence type="ECO:0000313" key="3">
    <source>
        <dbReference type="Proteomes" id="UP001243623"/>
    </source>
</evidence>
<dbReference type="PANTHER" id="PTHR34386">
    <property type="entry name" value="GLUTAREDOXIN"/>
    <property type="match status" value="1"/>
</dbReference>
<protein>
    <submittedName>
        <fullName evidence="2">Glutaredoxin domain-containing protein</fullName>
    </submittedName>
</protein>
<evidence type="ECO:0000259" key="1">
    <source>
        <dbReference type="Pfam" id="PF00462"/>
    </source>
</evidence>
<dbReference type="SUPFAM" id="SSF52833">
    <property type="entry name" value="Thioredoxin-like"/>
    <property type="match status" value="1"/>
</dbReference>
<proteinExistence type="predicted"/>
<keyword evidence="3" id="KW-1185">Reference proteome</keyword>
<dbReference type="AlphaFoldDB" id="A0A9Y2AJU2"/>
<dbReference type="KEGG" id="sgbi:P3F81_02290"/>
<organism evidence="2 3">
    <name type="scientific">Selenobaculum gibii</name>
    <dbReference type="NCBI Taxonomy" id="3054208"/>
    <lineage>
        <taxon>Bacteria</taxon>
        <taxon>Bacillati</taxon>
        <taxon>Bacillota</taxon>
        <taxon>Negativicutes</taxon>
        <taxon>Selenomonadales</taxon>
        <taxon>Selenomonadaceae</taxon>
        <taxon>Selenobaculum</taxon>
    </lineage>
</organism>
<name>A0A9Y2AJU2_9FIRM</name>
<accession>A0A9Y2AJU2</accession>
<dbReference type="InterPro" id="IPR002109">
    <property type="entry name" value="Glutaredoxin"/>
</dbReference>
<dbReference type="Gene3D" id="3.40.30.10">
    <property type="entry name" value="Glutaredoxin"/>
    <property type="match status" value="1"/>
</dbReference>
<dbReference type="GO" id="GO:0009055">
    <property type="term" value="F:electron transfer activity"/>
    <property type="evidence" value="ECO:0007669"/>
    <property type="project" value="TreeGrafter"/>
</dbReference>
<dbReference type="PANTHER" id="PTHR34386:SF1">
    <property type="entry name" value="GLUTAREDOXIN-LIKE PROTEIN NRDH"/>
    <property type="match status" value="1"/>
</dbReference>
<dbReference type="RefSeq" id="WP_147666712.1">
    <property type="nucleotide sequence ID" value="NZ_CP120678.1"/>
</dbReference>
<dbReference type="GO" id="GO:0045454">
    <property type="term" value="P:cell redox homeostasis"/>
    <property type="evidence" value="ECO:0007669"/>
    <property type="project" value="TreeGrafter"/>
</dbReference>
<dbReference type="CDD" id="cd02976">
    <property type="entry name" value="NrdH"/>
    <property type="match status" value="1"/>
</dbReference>
<gene>
    <name evidence="2" type="ORF">P3F81_02290</name>
</gene>
<feature type="domain" description="Glutaredoxin" evidence="1">
    <location>
        <begin position="2"/>
        <end position="58"/>
    </location>
</feature>
<dbReference type="Pfam" id="PF00462">
    <property type="entry name" value="Glutaredoxin"/>
    <property type="match status" value="1"/>
</dbReference>
<dbReference type="PROSITE" id="PS51354">
    <property type="entry name" value="GLUTAREDOXIN_2"/>
    <property type="match status" value="1"/>
</dbReference>
<evidence type="ECO:0000313" key="2">
    <source>
        <dbReference type="EMBL" id="WIW71181.1"/>
    </source>
</evidence>
<dbReference type="InterPro" id="IPR036249">
    <property type="entry name" value="Thioredoxin-like_sf"/>
</dbReference>
<dbReference type="Proteomes" id="UP001243623">
    <property type="component" value="Chromosome"/>
</dbReference>
<dbReference type="InterPro" id="IPR011767">
    <property type="entry name" value="GLR_AS"/>
</dbReference>
<sequence length="76" mass="8692">MVKVYSITTCPWCDKVKKYLKTKSVEFEELNIESDESARRLCYKLSGDLTVPVTTPDGENYVVGFDKDKLDHMLGI</sequence>
<dbReference type="EMBL" id="CP120678">
    <property type="protein sequence ID" value="WIW71181.1"/>
    <property type="molecule type" value="Genomic_DNA"/>
</dbReference>